<proteinExistence type="predicted"/>
<feature type="region of interest" description="Disordered" evidence="1">
    <location>
        <begin position="419"/>
        <end position="445"/>
    </location>
</feature>
<evidence type="ECO:0000313" key="4">
    <source>
        <dbReference type="Proteomes" id="UP001151760"/>
    </source>
</evidence>
<dbReference type="PANTHER" id="PTHR46148">
    <property type="entry name" value="CHROMO DOMAIN-CONTAINING PROTEIN"/>
    <property type="match status" value="1"/>
</dbReference>
<evidence type="ECO:0000313" key="3">
    <source>
        <dbReference type="EMBL" id="GJT28902.1"/>
    </source>
</evidence>
<keyword evidence="3" id="KW-0808">Transferase</keyword>
<dbReference type="Proteomes" id="UP001151760">
    <property type="component" value="Unassembled WGS sequence"/>
</dbReference>
<feature type="domain" description="Tf2-1-like SH3-like" evidence="2">
    <location>
        <begin position="556"/>
        <end position="620"/>
    </location>
</feature>
<comment type="caution">
    <text evidence="3">The sequence shown here is derived from an EMBL/GenBank/DDBJ whole genome shotgun (WGS) entry which is preliminary data.</text>
</comment>
<sequence length="703" mass="80255">MLAKAHEAGQILDEEQLAFLADPGIDKALVAQQTIPQNSAFQTEDLDAYDSYCYDLSSAKAVLMANLSSYDSDVLSEVPYSDTYLNDMINQDVQDILYSEQTHIDDYPDNEITKTLILEEESQSKMLDKQNDPISIEKKINISPIDYSKLNKIKDDFGRNVAVTKKELFRVARNTAFWLKHSNHTFDTFVKSPTLVRIKAPSELPKVSLVNKSLKKLKYHLASFDKVVKKRTTSDAITAGARDEIVEVQTVFNQMGAAVDQRSIDKNDLEIKINELSIDNDQLLNQIIDQFDSIKKTRVQSKEYSDSLIAQINAKFVENLNLNAQLQEKVFAIAALKNKLRKLKEKIVVDTAVSTPTVTTIASGMFKLDIEPISHRLKNNRDAYEEYLKKTIENTDTLRGIVECARKQNPCTTRTNRIRNQASSNKTNKVEDQSRSVKSKKNKKNRVVKTKCNAHVMQSMLNANSKSVCAICNECLFDVNHDKCVLDYVHDVNGLSPLKIPPVIWTEVGESQLIGLEIMQETTEKIVKIKERLKTARSRQKSYADKRRKPLEFQVGDRVLLKVSSWKGVVRFGKKGKLAPRYVGPFEIVEHVGPVAYPLELPQELTCVHDTFHVSNLKKWLAEPDVQVPLDEIEIDENFHFVEEPIKIVERDVKKLKRRRIPLVKVRWNSRQGAEYTWEREDQFRKKYPHLFSGPVPSSSVVT</sequence>
<keyword evidence="3" id="KW-0695">RNA-directed DNA polymerase</keyword>
<reference evidence="3" key="2">
    <citation type="submission" date="2022-01" db="EMBL/GenBank/DDBJ databases">
        <authorList>
            <person name="Yamashiro T."/>
            <person name="Shiraishi A."/>
            <person name="Satake H."/>
            <person name="Nakayama K."/>
        </authorList>
    </citation>
    <scope>NUCLEOTIDE SEQUENCE</scope>
</reference>
<protein>
    <submittedName>
        <fullName evidence="3">Reverse transcriptase domain-containing protein</fullName>
    </submittedName>
</protein>
<evidence type="ECO:0000256" key="1">
    <source>
        <dbReference type="SAM" id="MobiDB-lite"/>
    </source>
</evidence>
<dbReference type="SUPFAM" id="SSF54160">
    <property type="entry name" value="Chromo domain-like"/>
    <property type="match status" value="1"/>
</dbReference>
<dbReference type="EMBL" id="BQNB010014498">
    <property type="protein sequence ID" value="GJT28902.1"/>
    <property type="molecule type" value="Genomic_DNA"/>
</dbReference>
<name>A0ABQ5CR18_9ASTR</name>
<keyword evidence="3" id="KW-0548">Nucleotidyltransferase</keyword>
<dbReference type="InterPro" id="IPR056924">
    <property type="entry name" value="SH3_Tf2-1"/>
</dbReference>
<dbReference type="GO" id="GO:0003964">
    <property type="term" value="F:RNA-directed DNA polymerase activity"/>
    <property type="evidence" value="ECO:0007669"/>
    <property type="project" value="UniProtKB-KW"/>
</dbReference>
<dbReference type="PANTHER" id="PTHR46148:SF59">
    <property type="entry name" value="NUCLEOTIDYLTRANSFERASE, RIBONUCLEASE H"/>
    <property type="match status" value="1"/>
</dbReference>
<evidence type="ECO:0000259" key="2">
    <source>
        <dbReference type="Pfam" id="PF24626"/>
    </source>
</evidence>
<dbReference type="InterPro" id="IPR016197">
    <property type="entry name" value="Chromo-like_dom_sf"/>
</dbReference>
<gene>
    <name evidence="3" type="ORF">Tco_0909177</name>
</gene>
<reference evidence="3" key="1">
    <citation type="journal article" date="2022" name="Int. J. Mol. Sci.">
        <title>Draft Genome of Tanacetum Coccineum: Genomic Comparison of Closely Related Tanacetum-Family Plants.</title>
        <authorList>
            <person name="Yamashiro T."/>
            <person name="Shiraishi A."/>
            <person name="Nakayama K."/>
            <person name="Satake H."/>
        </authorList>
    </citation>
    <scope>NUCLEOTIDE SEQUENCE</scope>
</reference>
<keyword evidence="4" id="KW-1185">Reference proteome</keyword>
<accession>A0ABQ5CR18</accession>
<dbReference type="Pfam" id="PF24626">
    <property type="entry name" value="SH3_Tf2-1"/>
    <property type="match status" value="1"/>
</dbReference>
<organism evidence="3 4">
    <name type="scientific">Tanacetum coccineum</name>
    <dbReference type="NCBI Taxonomy" id="301880"/>
    <lineage>
        <taxon>Eukaryota</taxon>
        <taxon>Viridiplantae</taxon>
        <taxon>Streptophyta</taxon>
        <taxon>Embryophyta</taxon>
        <taxon>Tracheophyta</taxon>
        <taxon>Spermatophyta</taxon>
        <taxon>Magnoliopsida</taxon>
        <taxon>eudicotyledons</taxon>
        <taxon>Gunneridae</taxon>
        <taxon>Pentapetalae</taxon>
        <taxon>asterids</taxon>
        <taxon>campanulids</taxon>
        <taxon>Asterales</taxon>
        <taxon>Asteraceae</taxon>
        <taxon>Asteroideae</taxon>
        <taxon>Anthemideae</taxon>
        <taxon>Anthemidinae</taxon>
        <taxon>Tanacetum</taxon>
    </lineage>
</organism>